<dbReference type="EnsemblMetazoa" id="CapteT140184">
    <property type="protein sequence ID" value="CapteP140184"/>
    <property type="gene ID" value="CapteG140184"/>
</dbReference>
<dbReference type="PANTHER" id="PTHR31539:SF1">
    <property type="entry name" value="CENTROSOMAL PROTEIN OF 19 KDA"/>
    <property type="match status" value="1"/>
</dbReference>
<dbReference type="EMBL" id="AMQN01002762">
    <property type="status" value="NOT_ANNOTATED_CDS"/>
    <property type="molecule type" value="Genomic_DNA"/>
</dbReference>
<dbReference type="InterPro" id="IPR029412">
    <property type="entry name" value="CEP19"/>
</dbReference>
<comment type="subcellular location">
    <subcellularLocation>
        <location evidence="2">Cytoplasm</location>
        <location evidence="2">Cytoskeleton</location>
        <location evidence="2">Cilium basal body</location>
    </subcellularLocation>
    <subcellularLocation>
        <location evidence="1">Cytoplasm</location>
        <location evidence="1">Cytoskeleton</location>
        <location evidence="1">Microtubule organizing center</location>
        <location evidence="1">Centrosome</location>
        <location evidence="1">Centriole</location>
    </subcellularLocation>
    <subcellularLocation>
        <location evidence="3">Cytoplasm</location>
        <location evidence="3">Cytoskeleton</location>
        <location evidence="3">Spindle</location>
    </subcellularLocation>
</comment>
<dbReference type="GO" id="GO:0034454">
    <property type="term" value="P:microtubule anchoring at centrosome"/>
    <property type="evidence" value="ECO:0007669"/>
    <property type="project" value="TreeGrafter"/>
</dbReference>
<dbReference type="EMBL" id="KB310004">
    <property type="protein sequence ID" value="ELT92780.1"/>
    <property type="molecule type" value="Genomic_DNA"/>
</dbReference>
<keyword evidence="6" id="KW-0963">Cytoplasm</keyword>
<evidence type="ECO:0000256" key="3">
    <source>
        <dbReference type="ARBA" id="ARBA00004186"/>
    </source>
</evidence>
<evidence type="ECO:0000256" key="9">
    <source>
        <dbReference type="ARBA" id="ARBA00023212"/>
    </source>
</evidence>
<reference evidence="12" key="3">
    <citation type="submission" date="2015-06" db="UniProtKB">
        <authorList>
            <consortium name="EnsemblMetazoa"/>
        </authorList>
    </citation>
    <scope>IDENTIFICATION</scope>
</reference>
<evidence type="ECO:0000256" key="1">
    <source>
        <dbReference type="ARBA" id="ARBA00004114"/>
    </source>
</evidence>
<dbReference type="OrthoDB" id="2163581at2759"/>
<evidence type="ECO:0000256" key="7">
    <source>
        <dbReference type="ARBA" id="ARBA00022794"/>
    </source>
</evidence>
<dbReference type="Proteomes" id="UP000014760">
    <property type="component" value="Unassembled WGS sequence"/>
</dbReference>
<dbReference type="GO" id="GO:0005813">
    <property type="term" value="C:centrosome"/>
    <property type="evidence" value="ECO:0007669"/>
    <property type="project" value="TreeGrafter"/>
</dbReference>
<protein>
    <recommendedName>
        <fullName evidence="5">Centrosomal protein of 19 kDa</fullName>
    </recommendedName>
</protein>
<comment type="similarity">
    <text evidence="4">Belongs to the CEP19 family.</text>
</comment>
<dbReference type="Pfam" id="PF14933">
    <property type="entry name" value="CEP19"/>
    <property type="match status" value="1"/>
</dbReference>
<dbReference type="GO" id="GO:0097712">
    <property type="term" value="P:vesicle targeting, trans-Golgi to periciliary membrane compartment"/>
    <property type="evidence" value="ECO:0007669"/>
    <property type="project" value="TreeGrafter"/>
</dbReference>
<reference evidence="11 13" key="2">
    <citation type="journal article" date="2013" name="Nature">
        <title>Insights into bilaterian evolution from three spiralian genomes.</title>
        <authorList>
            <person name="Simakov O."/>
            <person name="Marletaz F."/>
            <person name="Cho S.J."/>
            <person name="Edsinger-Gonzales E."/>
            <person name="Havlak P."/>
            <person name="Hellsten U."/>
            <person name="Kuo D.H."/>
            <person name="Larsson T."/>
            <person name="Lv J."/>
            <person name="Arendt D."/>
            <person name="Savage R."/>
            <person name="Osoegawa K."/>
            <person name="de Jong P."/>
            <person name="Grimwood J."/>
            <person name="Chapman J.A."/>
            <person name="Shapiro H."/>
            <person name="Aerts A."/>
            <person name="Otillar R.P."/>
            <person name="Terry A.Y."/>
            <person name="Boore J.L."/>
            <person name="Grigoriev I.V."/>
            <person name="Lindberg D.R."/>
            <person name="Seaver E.C."/>
            <person name="Weisblat D.A."/>
            <person name="Putnam N.H."/>
            <person name="Rokhsar D.S."/>
        </authorList>
    </citation>
    <scope>NUCLEOTIDE SEQUENCE</scope>
    <source>
        <strain evidence="11 13">I ESC-2004</strain>
    </source>
</reference>
<gene>
    <name evidence="11" type="ORF">CAPTEDRAFT_140184</name>
</gene>
<evidence type="ECO:0000256" key="10">
    <source>
        <dbReference type="ARBA" id="ARBA00023273"/>
    </source>
</evidence>
<reference evidence="13" key="1">
    <citation type="submission" date="2012-12" db="EMBL/GenBank/DDBJ databases">
        <authorList>
            <person name="Hellsten U."/>
            <person name="Grimwood J."/>
            <person name="Chapman J.A."/>
            <person name="Shapiro H."/>
            <person name="Aerts A."/>
            <person name="Otillar R.P."/>
            <person name="Terry A.Y."/>
            <person name="Boore J.L."/>
            <person name="Simakov O."/>
            <person name="Marletaz F."/>
            <person name="Cho S.-J."/>
            <person name="Edsinger-Gonzales E."/>
            <person name="Havlak P."/>
            <person name="Kuo D.-H."/>
            <person name="Larsson T."/>
            <person name="Lv J."/>
            <person name="Arendt D."/>
            <person name="Savage R."/>
            <person name="Osoegawa K."/>
            <person name="de Jong P."/>
            <person name="Lindberg D.R."/>
            <person name="Seaver E.C."/>
            <person name="Weisblat D.A."/>
            <person name="Putnam N.H."/>
            <person name="Grigoriev I.V."/>
            <person name="Rokhsar D.S."/>
        </authorList>
    </citation>
    <scope>NUCLEOTIDE SEQUENCE</scope>
    <source>
        <strain evidence="13">I ESC-2004</strain>
    </source>
</reference>
<keyword evidence="8" id="KW-0969">Cilium</keyword>
<dbReference type="PANTHER" id="PTHR31539">
    <property type="entry name" value="CENTROSOMAL PROTEIN OF 19K CEP19"/>
    <property type="match status" value="1"/>
</dbReference>
<evidence type="ECO:0000256" key="8">
    <source>
        <dbReference type="ARBA" id="ARBA00023069"/>
    </source>
</evidence>
<evidence type="ECO:0000313" key="12">
    <source>
        <dbReference type="EnsemblMetazoa" id="CapteP140184"/>
    </source>
</evidence>
<dbReference type="OMA" id="AKKCGIQ"/>
<name>R7TP07_CAPTE</name>
<dbReference type="GO" id="GO:0036064">
    <property type="term" value="C:ciliary basal body"/>
    <property type="evidence" value="ECO:0007669"/>
    <property type="project" value="TreeGrafter"/>
</dbReference>
<keyword evidence="7" id="KW-0970">Cilium biogenesis/degradation</keyword>
<proteinExistence type="inferred from homology"/>
<evidence type="ECO:0000256" key="5">
    <source>
        <dbReference type="ARBA" id="ARBA00022015"/>
    </source>
</evidence>
<evidence type="ECO:0000256" key="2">
    <source>
        <dbReference type="ARBA" id="ARBA00004120"/>
    </source>
</evidence>
<dbReference type="HOGENOM" id="CLU_113348_0_0_1"/>
<dbReference type="GO" id="GO:0000922">
    <property type="term" value="C:spindle pole"/>
    <property type="evidence" value="ECO:0007669"/>
    <property type="project" value="TreeGrafter"/>
</dbReference>
<dbReference type="STRING" id="283909.R7TP07"/>
<accession>R7TP07</accession>
<keyword evidence="13" id="KW-1185">Reference proteome</keyword>
<evidence type="ECO:0000256" key="6">
    <source>
        <dbReference type="ARBA" id="ARBA00022490"/>
    </source>
</evidence>
<dbReference type="AlphaFoldDB" id="R7TP07"/>
<evidence type="ECO:0000313" key="13">
    <source>
        <dbReference type="Proteomes" id="UP000014760"/>
    </source>
</evidence>
<keyword evidence="9" id="KW-0206">Cytoskeleton</keyword>
<organism evidence="11">
    <name type="scientific">Capitella teleta</name>
    <name type="common">Polychaete worm</name>
    <dbReference type="NCBI Taxonomy" id="283909"/>
    <lineage>
        <taxon>Eukaryota</taxon>
        <taxon>Metazoa</taxon>
        <taxon>Spiralia</taxon>
        <taxon>Lophotrochozoa</taxon>
        <taxon>Annelida</taxon>
        <taxon>Polychaeta</taxon>
        <taxon>Sedentaria</taxon>
        <taxon>Scolecida</taxon>
        <taxon>Capitellidae</taxon>
        <taxon>Capitella</taxon>
    </lineage>
</organism>
<dbReference type="GO" id="GO:0005814">
    <property type="term" value="C:centriole"/>
    <property type="evidence" value="ECO:0007669"/>
    <property type="project" value="UniProtKB-SubCell"/>
</dbReference>
<evidence type="ECO:0000256" key="4">
    <source>
        <dbReference type="ARBA" id="ARBA00009371"/>
    </source>
</evidence>
<keyword evidence="10" id="KW-0966">Cell projection</keyword>
<sequence length="159" mass="18419">MLKRCGVRFNPPAIVITYATKAGKTHRRTMPLRNFNKNAGVERVALELQCNKRHEKYLSHVPLHQLKKMISIIKDKLHGLPMDDILKKNKDIDKIDPEEDLNLVDEGILKHKKAVMDQTFERNRKKPGDVDFIYDVEKDFEGGAIESCDWDSDNDSNEF</sequence>
<evidence type="ECO:0000313" key="11">
    <source>
        <dbReference type="EMBL" id="ELT92780.1"/>
    </source>
</evidence>